<evidence type="ECO:0000256" key="1">
    <source>
        <dbReference type="SAM" id="MobiDB-lite"/>
    </source>
</evidence>
<dbReference type="EMBL" id="CAJPIN010121520">
    <property type="protein sequence ID" value="CAG2069204.1"/>
    <property type="molecule type" value="Genomic_DNA"/>
</dbReference>
<evidence type="ECO:0000313" key="3">
    <source>
        <dbReference type="Proteomes" id="UP001153148"/>
    </source>
</evidence>
<reference evidence="2" key="1">
    <citation type="submission" date="2021-03" db="EMBL/GenBank/DDBJ databases">
        <authorList>
            <person name="Tran Van P."/>
        </authorList>
    </citation>
    <scope>NUCLEOTIDE SEQUENCE</scope>
</reference>
<protein>
    <submittedName>
        <fullName evidence="2">Uncharacterized protein</fullName>
    </submittedName>
</protein>
<proteinExistence type="predicted"/>
<feature type="non-terminal residue" evidence="2">
    <location>
        <position position="73"/>
    </location>
</feature>
<dbReference type="Proteomes" id="UP001153148">
    <property type="component" value="Unassembled WGS sequence"/>
</dbReference>
<organism evidence="2 3">
    <name type="scientific">Timema podura</name>
    <name type="common">Walking stick</name>
    <dbReference type="NCBI Taxonomy" id="61482"/>
    <lineage>
        <taxon>Eukaryota</taxon>
        <taxon>Metazoa</taxon>
        <taxon>Ecdysozoa</taxon>
        <taxon>Arthropoda</taxon>
        <taxon>Hexapoda</taxon>
        <taxon>Insecta</taxon>
        <taxon>Pterygota</taxon>
        <taxon>Neoptera</taxon>
        <taxon>Polyneoptera</taxon>
        <taxon>Phasmatodea</taxon>
        <taxon>Timematodea</taxon>
        <taxon>Timematoidea</taxon>
        <taxon>Timematidae</taxon>
        <taxon>Timema</taxon>
    </lineage>
</organism>
<evidence type="ECO:0000313" key="2">
    <source>
        <dbReference type="EMBL" id="CAG2069204.1"/>
    </source>
</evidence>
<accession>A0ABN7PU86</accession>
<comment type="caution">
    <text evidence="2">The sequence shown here is derived from an EMBL/GenBank/DDBJ whole genome shotgun (WGS) entry which is preliminary data.</text>
</comment>
<name>A0ABN7PU86_TIMPD</name>
<gene>
    <name evidence="2" type="ORF">TPAB3V08_LOCUS16147</name>
</gene>
<sequence length="73" mass="8219">MGIITLPRKILRYQLGIEPAQVVSAPCLEAQESSSHEKVPGRHSRRQDRSLLEILRSAAHHYNTNTSKQTQGK</sequence>
<keyword evidence="3" id="KW-1185">Reference proteome</keyword>
<feature type="region of interest" description="Disordered" evidence="1">
    <location>
        <begin position="28"/>
        <end position="47"/>
    </location>
</feature>